<organism evidence="5 6">
    <name type="scientific">Reyranella aquatilis</name>
    <dbReference type="NCBI Taxonomy" id="2035356"/>
    <lineage>
        <taxon>Bacteria</taxon>
        <taxon>Pseudomonadati</taxon>
        <taxon>Pseudomonadota</taxon>
        <taxon>Alphaproteobacteria</taxon>
        <taxon>Hyphomicrobiales</taxon>
        <taxon>Reyranellaceae</taxon>
        <taxon>Reyranella</taxon>
    </lineage>
</organism>
<feature type="transmembrane region" description="Helical" evidence="3">
    <location>
        <begin position="65"/>
        <end position="87"/>
    </location>
</feature>
<gene>
    <name evidence="5" type="ORF">LJ725_04645</name>
</gene>
<accession>A0ABS8KQ97</accession>
<dbReference type="Gene3D" id="2.40.30.170">
    <property type="match status" value="1"/>
</dbReference>
<dbReference type="Gene3D" id="2.40.50.100">
    <property type="match status" value="1"/>
</dbReference>
<sequence length="381" mass="41399">MPPDATPSERTSDTAPAAPVSAASASQPPSAPVPGASAEASAAPAPVSPTGSARPEVETSRLHRLLTVGGAILGLFILYEVFTYFVAYTDDAYVRSDLVAVAPQVTGQIIEVHVVDNQEVKIGDKLFTIDPEPFQLVVNQWKAQIDRAAAQLKVAQEELAVAQAALQVSTSTHTYAVQEQSRFSDLAKRQFAPIAELDRANDALRRSQAEMTMSTVAIAKAQTDIGAHQAALELAQAQLASAQWNLDRTVVHAPNNGPITNLTVRKGDMATINVPIIGIVDADAWRIMANYKQYYIRDFKVGDTAWVWLDSAPWHFHKGRITGIARGFSRNPGVDKLLPYVAPTTDWIRLQRRIPVTIVLEDLPPGYKLYMGADARTVIFP</sequence>
<name>A0ABS8KQ97_9HYPH</name>
<dbReference type="Proteomes" id="UP001198862">
    <property type="component" value="Unassembled WGS sequence"/>
</dbReference>
<dbReference type="EMBL" id="JAJISD010000001">
    <property type="protein sequence ID" value="MCC8428242.1"/>
    <property type="molecule type" value="Genomic_DNA"/>
</dbReference>
<keyword evidence="3" id="KW-1133">Transmembrane helix</keyword>
<dbReference type="InterPro" id="IPR050393">
    <property type="entry name" value="MFP_Efflux_Pump"/>
</dbReference>
<evidence type="ECO:0000313" key="6">
    <source>
        <dbReference type="Proteomes" id="UP001198862"/>
    </source>
</evidence>
<evidence type="ECO:0000256" key="3">
    <source>
        <dbReference type="SAM" id="Phobius"/>
    </source>
</evidence>
<comment type="caution">
    <text evidence="5">The sequence shown here is derived from an EMBL/GenBank/DDBJ whole genome shotgun (WGS) entry which is preliminary data.</text>
</comment>
<evidence type="ECO:0000259" key="4">
    <source>
        <dbReference type="Pfam" id="PF25917"/>
    </source>
</evidence>
<dbReference type="Pfam" id="PF25917">
    <property type="entry name" value="BSH_RND"/>
    <property type="match status" value="1"/>
</dbReference>
<feature type="region of interest" description="Disordered" evidence="2">
    <location>
        <begin position="1"/>
        <end position="55"/>
    </location>
</feature>
<dbReference type="PANTHER" id="PTHR30367">
    <property type="entry name" value="P-HYDROXYBENZOIC ACID EFFLUX PUMP SUBUNIT AAEA-RELATED"/>
    <property type="match status" value="1"/>
</dbReference>
<dbReference type="SUPFAM" id="SSF111369">
    <property type="entry name" value="HlyD-like secretion proteins"/>
    <property type="match status" value="1"/>
</dbReference>
<evidence type="ECO:0000313" key="5">
    <source>
        <dbReference type="EMBL" id="MCC8428242.1"/>
    </source>
</evidence>
<keyword evidence="3" id="KW-0472">Membrane</keyword>
<evidence type="ECO:0000256" key="2">
    <source>
        <dbReference type="SAM" id="MobiDB-lite"/>
    </source>
</evidence>
<dbReference type="InterPro" id="IPR058625">
    <property type="entry name" value="MdtA-like_BSH"/>
</dbReference>
<feature type="compositionally biased region" description="Low complexity" evidence="2">
    <location>
        <begin position="15"/>
        <end position="53"/>
    </location>
</feature>
<keyword evidence="3" id="KW-0812">Transmembrane</keyword>
<keyword evidence="6" id="KW-1185">Reference proteome</keyword>
<feature type="coiled-coil region" evidence="1">
    <location>
        <begin position="138"/>
        <end position="165"/>
    </location>
</feature>
<keyword evidence="1" id="KW-0175">Coiled coil</keyword>
<evidence type="ECO:0000256" key="1">
    <source>
        <dbReference type="SAM" id="Coils"/>
    </source>
</evidence>
<protein>
    <submittedName>
        <fullName evidence="5">HlyD family secretion protein</fullName>
    </submittedName>
</protein>
<feature type="domain" description="Multidrug resistance protein MdtA-like barrel-sandwich hybrid" evidence="4">
    <location>
        <begin position="99"/>
        <end position="272"/>
    </location>
</feature>
<dbReference type="RefSeq" id="WP_230549437.1">
    <property type="nucleotide sequence ID" value="NZ_JAJISD010000001.1"/>
</dbReference>
<proteinExistence type="predicted"/>
<reference evidence="5 6" key="1">
    <citation type="submission" date="2021-11" db="EMBL/GenBank/DDBJ databases">
        <authorList>
            <person name="Lee D.-H."/>
            <person name="Kim S.-B."/>
        </authorList>
    </citation>
    <scope>NUCLEOTIDE SEQUENCE [LARGE SCALE GENOMIC DNA]</scope>
    <source>
        <strain evidence="5 6">KCTC 52223</strain>
    </source>
</reference>
<dbReference type="PANTHER" id="PTHR30367:SF1">
    <property type="entry name" value="MULTIDRUG RESISTANCE PROTEIN MDTN"/>
    <property type="match status" value="1"/>
</dbReference>